<keyword evidence="8 9" id="KW-0862">Zinc</keyword>
<dbReference type="EC" id="2.3.2.27" evidence="2"/>
<keyword evidence="5" id="KW-0677">Repeat</keyword>
<feature type="zinc finger region" description="C3H1-type" evidence="9">
    <location>
        <begin position="321"/>
        <end position="350"/>
    </location>
</feature>
<dbReference type="Pfam" id="PF00097">
    <property type="entry name" value="zf-C3HC4"/>
    <property type="match status" value="1"/>
</dbReference>
<feature type="zinc finger region" description="C3H1-type" evidence="9">
    <location>
        <begin position="35"/>
        <end position="62"/>
    </location>
</feature>
<comment type="catalytic activity">
    <reaction evidence="1">
        <text>S-ubiquitinyl-[E2 ubiquitin-conjugating enzyme]-L-cysteine + [acceptor protein]-L-lysine = [E2 ubiquitin-conjugating enzyme]-L-cysteine + N(6)-ubiquitinyl-[acceptor protein]-L-lysine.</text>
        <dbReference type="EC" id="2.3.2.27"/>
    </reaction>
</comment>
<dbReference type="OrthoDB" id="6414256at2759"/>
<dbReference type="PROSITE" id="PS50089">
    <property type="entry name" value="ZF_RING_2"/>
    <property type="match status" value="1"/>
</dbReference>
<evidence type="ECO:0000259" key="11">
    <source>
        <dbReference type="PROSITE" id="PS50089"/>
    </source>
</evidence>
<evidence type="ECO:0000256" key="10">
    <source>
        <dbReference type="SAM" id="MobiDB-lite"/>
    </source>
</evidence>
<evidence type="ECO:0000256" key="5">
    <source>
        <dbReference type="ARBA" id="ARBA00022737"/>
    </source>
</evidence>
<feature type="domain" description="RING-type" evidence="11">
    <location>
        <begin position="229"/>
        <end position="292"/>
    </location>
</feature>
<protein>
    <recommendedName>
        <fullName evidence="2">RING-type E3 ubiquitin transferase</fullName>
        <ecNumber evidence="2">2.3.2.27</ecNumber>
    </recommendedName>
</protein>
<dbReference type="SUPFAM" id="SSF57850">
    <property type="entry name" value="RING/U-box"/>
    <property type="match status" value="1"/>
</dbReference>
<dbReference type="PROSITE" id="PS00518">
    <property type="entry name" value="ZF_RING_1"/>
    <property type="match status" value="1"/>
</dbReference>
<feature type="domain" description="C3H1-type" evidence="12">
    <location>
        <begin position="35"/>
        <end position="62"/>
    </location>
</feature>
<feature type="domain" description="C3H1-type" evidence="12">
    <location>
        <begin position="157"/>
        <end position="183"/>
    </location>
</feature>
<dbReference type="PROSITE" id="PS50103">
    <property type="entry name" value="ZF_C3H1"/>
    <property type="match status" value="3"/>
</dbReference>
<dbReference type="InterPro" id="IPR000571">
    <property type="entry name" value="Znf_CCCH"/>
</dbReference>
<dbReference type="Proteomes" id="UP000499080">
    <property type="component" value="Unassembled WGS sequence"/>
</dbReference>
<reference evidence="13 14" key="1">
    <citation type="journal article" date="2019" name="Sci. Rep.">
        <title>Orb-weaving spider Araneus ventricosus genome elucidates the spidroin gene catalogue.</title>
        <authorList>
            <person name="Kono N."/>
            <person name="Nakamura H."/>
            <person name="Ohtoshi R."/>
            <person name="Moran D.A.P."/>
            <person name="Shinohara A."/>
            <person name="Yoshida Y."/>
            <person name="Fujiwara M."/>
            <person name="Mori M."/>
            <person name="Tomita M."/>
            <person name="Arakawa K."/>
        </authorList>
    </citation>
    <scope>NUCLEOTIDE SEQUENCE [LARGE SCALE GENOMIC DNA]</scope>
</reference>
<evidence type="ECO:0000259" key="12">
    <source>
        <dbReference type="PROSITE" id="PS50103"/>
    </source>
</evidence>
<dbReference type="GO" id="GO:0061630">
    <property type="term" value="F:ubiquitin protein ligase activity"/>
    <property type="evidence" value="ECO:0007669"/>
    <property type="project" value="UniProtKB-EC"/>
</dbReference>
<keyword evidence="3" id="KW-0808">Transferase</keyword>
<dbReference type="SUPFAM" id="SSF90229">
    <property type="entry name" value="CCCH zinc finger"/>
    <property type="match status" value="1"/>
</dbReference>
<dbReference type="PANTHER" id="PTHR11224">
    <property type="entry name" value="MAKORIN-RELATED"/>
    <property type="match status" value="1"/>
</dbReference>
<dbReference type="Pfam" id="PF00642">
    <property type="entry name" value="zf-CCCH"/>
    <property type="match status" value="1"/>
</dbReference>
<dbReference type="InterPro" id="IPR013083">
    <property type="entry name" value="Znf_RING/FYVE/PHD"/>
</dbReference>
<evidence type="ECO:0000256" key="3">
    <source>
        <dbReference type="ARBA" id="ARBA00022679"/>
    </source>
</evidence>
<dbReference type="InterPro" id="IPR001841">
    <property type="entry name" value="Znf_RING"/>
</dbReference>
<proteinExistence type="predicted"/>
<evidence type="ECO:0000313" key="14">
    <source>
        <dbReference type="Proteomes" id="UP000499080"/>
    </source>
</evidence>
<feature type="zinc finger region" description="C3H1-type" evidence="9">
    <location>
        <begin position="157"/>
        <end position="183"/>
    </location>
</feature>
<dbReference type="Gene3D" id="3.30.40.10">
    <property type="entry name" value="Zinc/RING finger domain, C3HC4 (zinc finger)"/>
    <property type="match status" value="1"/>
</dbReference>
<organism evidence="13 14">
    <name type="scientific">Araneus ventricosus</name>
    <name type="common">Orbweaver spider</name>
    <name type="synonym">Epeira ventricosa</name>
    <dbReference type="NCBI Taxonomy" id="182803"/>
    <lineage>
        <taxon>Eukaryota</taxon>
        <taxon>Metazoa</taxon>
        <taxon>Ecdysozoa</taxon>
        <taxon>Arthropoda</taxon>
        <taxon>Chelicerata</taxon>
        <taxon>Arachnida</taxon>
        <taxon>Araneae</taxon>
        <taxon>Araneomorphae</taxon>
        <taxon>Entelegynae</taxon>
        <taxon>Araneoidea</taxon>
        <taxon>Araneidae</taxon>
        <taxon>Araneus</taxon>
    </lineage>
</organism>
<feature type="region of interest" description="Disordered" evidence="10">
    <location>
        <begin position="1"/>
        <end position="29"/>
    </location>
</feature>
<evidence type="ECO:0000256" key="9">
    <source>
        <dbReference type="PROSITE-ProRule" id="PRU00723"/>
    </source>
</evidence>
<dbReference type="InterPro" id="IPR018957">
    <property type="entry name" value="Znf_C3HC4_RING-type"/>
</dbReference>
<evidence type="ECO:0000256" key="7">
    <source>
        <dbReference type="ARBA" id="ARBA00022786"/>
    </source>
</evidence>
<evidence type="ECO:0000256" key="8">
    <source>
        <dbReference type="ARBA" id="ARBA00022833"/>
    </source>
</evidence>
<evidence type="ECO:0000256" key="1">
    <source>
        <dbReference type="ARBA" id="ARBA00000900"/>
    </source>
</evidence>
<dbReference type="SMART" id="SM00356">
    <property type="entry name" value="ZnF_C3H1"/>
    <property type="match status" value="3"/>
</dbReference>
<evidence type="ECO:0000256" key="4">
    <source>
        <dbReference type="ARBA" id="ARBA00022723"/>
    </source>
</evidence>
<sequence>MAEGISGNANDIVDQSPMHSDEDSSQDSAENNCYIPDGTVCWFFLQGNCRYGDKCWYKHDEQVKMNFESTQQCDKNLSECSETSSSEIGKIKNKCKSKYNFQHKNPIPGKEPNAISCGNGPPDWVNVNAPEFVPKTALSYADSLKCNINSMRESQRRQSGELCSYFMLGNCPFAQCPFIHGDVCELCNVACLNPNDKTQRETHIEYCSKEIEKDMELSFAIQRSVNRTCGICMDVIMEKEPVSERRFGILENCYHIFCVSCIRKWRQVKNFDGSQLDSDINPKVTRSCPECRVPSDFVTPSLFWVDAEDEKKKLISDYKEALSKKPCKYFKKGEGICPFGGACFYLHAKPDGTVVKLPPPRRRRRQNQDGEIDIMEEIFLWSFMEARDELYIDVDDGIYIISDGIDDSSE</sequence>
<dbReference type="Gene3D" id="3.30.1370.210">
    <property type="match status" value="1"/>
</dbReference>
<evidence type="ECO:0000313" key="13">
    <source>
        <dbReference type="EMBL" id="GBM84537.1"/>
    </source>
</evidence>
<dbReference type="InterPro" id="IPR045072">
    <property type="entry name" value="MKRN-like"/>
</dbReference>
<feature type="domain" description="C3H1-type" evidence="12">
    <location>
        <begin position="321"/>
        <end position="350"/>
    </location>
</feature>
<dbReference type="FunFam" id="3.30.40.10:FF:000117">
    <property type="entry name" value="Probable E3 ubiquitin-protein ligase makorin-1"/>
    <property type="match status" value="1"/>
</dbReference>
<dbReference type="Pfam" id="PF14608">
    <property type="entry name" value="zf-CCCH_2"/>
    <property type="match status" value="1"/>
</dbReference>
<dbReference type="GO" id="GO:0008270">
    <property type="term" value="F:zinc ion binding"/>
    <property type="evidence" value="ECO:0007669"/>
    <property type="project" value="UniProtKB-KW"/>
</dbReference>
<evidence type="ECO:0000256" key="2">
    <source>
        <dbReference type="ARBA" id="ARBA00012483"/>
    </source>
</evidence>
<dbReference type="EMBL" id="BGPR01003167">
    <property type="protein sequence ID" value="GBM84537.1"/>
    <property type="molecule type" value="Genomic_DNA"/>
</dbReference>
<dbReference type="InterPro" id="IPR041367">
    <property type="entry name" value="Znf-CCCH_4"/>
</dbReference>
<evidence type="ECO:0000256" key="6">
    <source>
        <dbReference type="ARBA" id="ARBA00022771"/>
    </source>
</evidence>
<accession>A0A4Y2J342</accession>
<keyword evidence="4 9" id="KW-0479">Metal-binding</keyword>
<keyword evidence="7" id="KW-0833">Ubl conjugation pathway</keyword>
<dbReference type="PANTHER" id="PTHR11224:SF10">
    <property type="entry name" value="IP09428P-RELATED"/>
    <property type="match status" value="1"/>
</dbReference>
<keyword evidence="6 9" id="KW-0863">Zinc-finger</keyword>
<dbReference type="InterPro" id="IPR036855">
    <property type="entry name" value="Znf_CCCH_sf"/>
</dbReference>
<name>A0A4Y2J342_ARAVE</name>
<keyword evidence="14" id="KW-1185">Reference proteome</keyword>
<gene>
    <name evidence="13" type="primary">MKRN1</name>
    <name evidence="13" type="ORF">AVEN_233804_1</name>
</gene>
<dbReference type="SMART" id="SM00184">
    <property type="entry name" value="RING"/>
    <property type="match status" value="1"/>
</dbReference>
<dbReference type="Pfam" id="PF18044">
    <property type="entry name" value="zf-CCCH_4"/>
    <property type="match status" value="1"/>
</dbReference>
<dbReference type="InterPro" id="IPR017907">
    <property type="entry name" value="Znf_RING_CS"/>
</dbReference>
<dbReference type="AlphaFoldDB" id="A0A4Y2J342"/>
<dbReference type="GO" id="GO:0000209">
    <property type="term" value="P:protein polyubiquitination"/>
    <property type="evidence" value="ECO:0007669"/>
    <property type="project" value="InterPro"/>
</dbReference>
<comment type="caution">
    <text evidence="13">The sequence shown here is derived from an EMBL/GenBank/DDBJ whole genome shotgun (WGS) entry which is preliminary data.</text>
</comment>